<protein>
    <submittedName>
        <fullName evidence="2">Uncharacterized protein</fullName>
    </submittedName>
</protein>
<comment type="caution">
    <text evidence="2">The sequence shown here is derived from an EMBL/GenBank/DDBJ whole genome shotgun (WGS) entry which is preliminary data.</text>
</comment>
<accession>X7F8C9</accession>
<name>X7F8C9_9RHOB</name>
<evidence type="ECO:0000313" key="2">
    <source>
        <dbReference type="EMBL" id="ETX29162.1"/>
    </source>
</evidence>
<proteinExistence type="predicted"/>
<dbReference type="eggNOG" id="COG0596">
    <property type="taxonomic scope" value="Bacteria"/>
</dbReference>
<dbReference type="OrthoDB" id="7257484at2"/>
<gene>
    <name evidence="2" type="ORF">RISW2_03065</name>
</gene>
<feature type="transmembrane region" description="Helical" evidence="1">
    <location>
        <begin position="161"/>
        <end position="181"/>
    </location>
</feature>
<reference evidence="2 3" key="1">
    <citation type="submission" date="2014-01" db="EMBL/GenBank/DDBJ databases">
        <title>Roseivivax isoporae LMG 25204 Genome Sequencing.</title>
        <authorList>
            <person name="Lai Q."/>
            <person name="Li G."/>
            <person name="Shao Z."/>
        </authorList>
    </citation>
    <scope>NUCLEOTIDE SEQUENCE [LARGE SCALE GENOMIC DNA]</scope>
    <source>
        <strain evidence="2 3">LMG 25204</strain>
    </source>
</reference>
<evidence type="ECO:0000256" key="1">
    <source>
        <dbReference type="SAM" id="Phobius"/>
    </source>
</evidence>
<keyword evidence="1" id="KW-0472">Membrane</keyword>
<dbReference type="AlphaFoldDB" id="X7F8C9"/>
<keyword evidence="1" id="KW-1133">Transmembrane helix</keyword>
<dbReference type="PATRIC" id="fig|1449351.3.peg.1992"/>
<keyword evidence="3" id="KW-1185">Reference proteome</keyword>
<dbReference type="EMBL" id="JAME01000012">
    <property type="protein sequence ID" value="ETX29162.1"/>
    <property type="molecule type" value="Genomic_DNA"/>
</dbReference>
<sequence length="410" mass="44994">MVETRQDVRRRRVFYIPGYDPIHPRRYRELYRTEGSAQARISGYEIALKPRTTKGPYGWHVTARMDGCDSAADVEVLVWSDIVRDSMSNSIPATYGQLVRTAWTYIASGALRRLMRLRKGPVIAALYPVGMLLLQLALATGTGVALWAGLAAVLAVLPGPLGGVLGAAAGIAAAIGVLRWFKRRDGRFLAYYLMHDYAYSARWKGASPPPLEARMAAFGDVIAAALGTDADEVLVVGHSSGAHLGVSILADLVRQGRVPASGPRLAFLSLGQVVPMVSFLPRADRLRADLHELSRRDELTWVDVTAPGDGCAFALCDPVAVSGVAPPDKKWPLVFSAQFTRTLSPERWRALRWRFFRLHFQYLCAFDAPRDYDYFRITAGPLSLAARYDGRPPSASRIDVAVSKYTSMAA</sequence>
<organism evidence="2 3">
    <name type="scientific">Roseivivax isoporae LMG 25204</name>
    <dbReference type="NCBI Taxonomy" id="1449351"/>
    <lineage>
        <taxon>Bacteria</taxon>
        <taxon>Pseudomonadati</taxon>
        <taxon>Pseudomonadota</taxon>
        <taxon>Alphaproteobacteria</taxon>
        <taxon>Rhodobacterales</taxon>
        <taxon>Roseobacteraceae</taxon>
        <taxon>Roseivivax</taxon>
    </lineage>
</organism>
<dbReference type="RefSeq" id="WP_043769771.1">
    <property type="nucleotide sequence ID" value="NZ_JAME01000012.1"/>
</dbReference>
<feature type="transmembrane region" description="Helical" evidence="1">
    <location>
        <begin position="122"/>
        <end position="155"/>
    </location>
</feature>
<evidence type="ECO:0000313" key="3">
    <source>
        <dbReference type="Proteomes" id="UP000023430"/>
    </source>
</evidence>
<dbReference type="STRING" id="1449351.RISW2_03065"/>
<keyword evidence="1" id="KW-0812">Transmembrane</keyword>
<dbReference type="Proteomes" id="UP000023430">
    <property type="component" value="Unassembled WGS sequence"/>
</dbReference>